<evidence type="ECO:0000256" key="6">
    <source>
        <dbReference type="ARBA" id="ARBA00022660"/>
    </source>
</evidence>
<evidence type="ECO:0000256" key="3">
    <source>
        <dbReference type="ARBA" id="ARBA00012944"/>
    </source>
</evidence>
<dbReference type="InterPro" id="IPR050175">
    <property type="entry name" value="Complex_I_Subunit_2"/>
</dbReference>
<geneLocation type="mitochondrion" evidence="20"/>
<evidence type="ECO:0000259" key="19">
    <source>
        <dbReference type="Pfam" id="PF06444"/>
    </source>
</evidence>
<keyword evidence="9 17" id="KW-1278">Translocase</keyword>
<gene>
    <name evidence="20" type="primary">nad2</name>
</gene>
<evidence type="ECO:0000256" key="15">
    <source>
        <dbReference type="ARBA" id="ARBA00023136"/>
    </source>
</evidence>
<evidence type="ECO:0000256" key="16">
    <source>
        <dbReference type="ARBA" id="ARBA00049551"/>
    </source>
</evidence>
<feature type="domain" description="NADH dehydrogenase subunit 2 C-terminal" evidence="19">
    <location>
        <begin position="292"/>
        <end position="342"/>
    </location>
</feature>
<feature type="domain" description="NADH:quinone oxidoreductase/Mrp antiporter transmembrane" evidence="18">
    <location>
        <begin position="23"/>
        <end position="288"/>
    </location>
</feature>
<evidence type="ECO:0000256" key="5">
    <source>
        <dbReference type="ARBA" id="ARBA00022448"/>
    </source>
</evidence>
<evidence type="ECO:0000256" key="8">
    <source>
        <dbReference type="ARBA" id="ARBA00022792"/>
    </source>
</evidence>
<keyword evidence="14 17" id="KW-0496">Mitochondrion</keyword>
<evidence type="ECO:0000256" key="1">
    <source>
        <dbReference type="ARBA" id="ARBA00004448"/>
    </source>
</evidence>
<keyword evidence="10 17" id="KW-0249">Electron transport</keyword>
<feature type="transmembrane region" description="Helical" evidence="17">
    <location>
        <begin position="232"/>
        <end position="254"/>
    </location>
</feature>
<keyword evidence="13 17" id="KW-0830">Ubiquinone</keyword>
<dbReference type="EC" id="7.1.1.2" evidence="3 17"/>
<dbReference type="PRINTS" id="PR01436">
    <property type="entry name" value="NADHDHGNASE2"/>
</dbReference>
<accession>Q66SZ5</accession>
<keyword evidence="15 17" id="KW-0472">Membrane</keyword>
<dbReference type="GO" id="GO:0006120">
    <property type="term" value="P:mitochondrial electron transport, NADH to ubiquinone"/>
    <property type="evidence" value="ECO:0007669"/>
    <property type="project" value="InterPro"/>
</dbReference>
<evidence type="ECO:0000256" key="10">
    <source>
        <dbReference type="ARBA" id="ARBA00022982"/>
    </source>
</evidence>
<evidence type="ECO:0000259" key="18">
    <source>
        <dbReference type="Pfam" id="PF00361"/>
    </source>
</evidence>
<keyword evidence="12 17" id="KW-0520">NAD</keyword>
<feature type="transmembrane region" description="Helical" evidence="17">
    <location>
        <begin position="322"/>
        <end position="342"/>
    </location>
</feature>
<comment type="similarity">
    <text evidence="2 17">Belongs to the complex I subunit 2 family.</text>
</comment>
<protein>
    <recommendedName>
        <fullName evidence="4 17">NADH-ubiquinone oxidoreductase chain 2</fullName>
        <ecNumber evidence="3 17">7.1.1.2</ecNumber>
    </recommendedName>
</protein>
<feature type="transmembrane region" description="Helical" evidence="17">
    <location>
        <begin position="57"/>
        <end position="76"/>
    </location>
</feature>
<evidence type="ECO:0000313" key="20">
    <source>
        <dbReference type="EMBL" id="AAT08491.1"/>
    </source>
</evidence>
<dbReference type="PANTHER" id="PTHR46552">
    <property type="entry name" value="NADH-UBIQUINONE OXIDOREDUCTASE CHAIN 2"/>
    <property type="match status" value="1"/>
</dbReference>
<feature type="transmembrane region" description="Helical" evidence="17">
    <location>
        <begin position="27"/>
        <end position="45"/>
    </location>
</feature>
<evidence type="ECO:0000256" key="2">
    <source>
        <dbReference type="ARBA" id="ARBA00007012"/>
    </source>
</evidence>
<dbReference type="GO" id="GO:0008137">
    <property type="term" value="F:NADH dehydrogenase (ubiquinone) activity"/>
    <property type="evidence" value="ECO:0007669"/>
    <property type="project" value="UniProtKB-EC"/>
</dbReference>
<keyword evidence="7 17" id="KW-0812">Transmembrane</keyword>
<evidence type="ECO:0000256" key="12">
    <source>
        <dbReference type="ARBA" id="ARBA00023027"/>
    </source>
</evidence>
<dbReference type="GO" id="GO:0005743">
    <property type="term" value="C:mitochondrial inner membrane"/>
    <property type="evidence" value="ECO:0007669"/>
    <property type="project" value="UniProtKB-SubCell"/>
</dbReference>
<feature type="transmembrane region" description="Helical" evidence="17">
    <location>
        <begin position="202"/>
        <end position="220"/>
    </location>
</feature>
<feature type="transmembrane region" description="Helical" evidence="17">
    <location>
        <begin position="178"/>
        <end position="196"/>
    </location>
</feature>
<organism evidence="20">
    <name type="scientific">Rhineura floridana</name>
    <name type="common">Florida worm lizard</name>
    <name type="synonym">Lepidosternon floridanum</name>
    <dbReference type="NCBI Taxonomy" id="261503"/>
    <lineage>
        <taxon>Eukaryota</taxon>
        <taxon>Metazoa</taxon>
        <taxon>Chordata</taxon>
        <taxon>Craniata</taxon>
        <taxon>Vertebrata</taxon>
        <taxon>Euteleostomi</taxon>
        <taxon>Lepidosauria</taxon>
        <taxon>Squamata</taxon>
        <taxon>Bifurcata</taxon>
        <taxon>Unidentata</taxon>
        <taxon>Episquamata</taxon>
        <taxon>Laterata</taxon>
        <taxon>Lacertibaenia</taxon>
        <taxon>Amphisbaenia</taxon>
        <taxon>Rhineuridae</taxon>
        <taxon>Rhineura</taxon>
    </lineage>
</organism>
<dbReference type="InterPro" id="IPR001750">
    <property type="entry name" value="ND/Mrp_TM"/>
</dbReference>
<sequence>MNPLTMSMIMSSIAAGTVLTMSANHWLIAWVGLEINTLAILPIIATEHHPRAMEATTKYFLIQAAASSTIMFSSTINALETGQWDITQLTYPPATALLTIALAMKLGLAPMHHWLPEVMQGTKLKTALIIATWQKLAPMSLLYMTFNNLSTQILLPLALTSTLLAGWSALNQTQLRKIMAFSSIAHIGWMISILPLAPTTSLIALAVYIIMTTTMFSSLLTCTSKTIKDLGLMWTVSPLLCASSMLTLMSLAGLPPLSGFLPKWLILLELVSQNLTATATLMAMTSLLSLAFYTRLAYTTTLTIPPNQTTTKHNWRFKTTQTTIMPIILPMTALLLPLTPMISA</sequence>
<dbReference type="PANTHER" id="PTHR46552:SF1">
    <property type="entry name" value="NADH-UBIQUINONE OXIDOREDUCTASE CHAIN 2"/>
    <property type="match status" value="1"/>
</dbReference>
<feature type="transmembrane region" description="Helical" evidence="17">
    <location>
        <begin position="152"/>
        <end position="171"/>
    </location>
</feature>
<evidence type="ECO:0000256" key="9">
    <source>
        <dbReference type="ARBA" id="ARBA00022967"/>
    </source>
</evidence>
<dbReference type="Pfam" id="PF00361">
    <property type="entry name" value="Proton_antipo_M"/>
    <property type="match status" value="1"/>
</dbReference>
<dbReference type="Pfam" id="PF06444">
    <property type="entry name" value="NADH_dehy_S2_C"/>
    <property type="match status" value="1"/>
</dbReference>
<comment type="function">
    <text evidence="17">Core subunit of the mitochondrial membrane respiratory chain NADH dehydrogenase (Complex I) which catalyzes electron transfer from NADH through the respiratory chain, using ubiquinone as an electron acceptor. Essential for the catalytic activity and assembly of complex I.</text>
</comment>
<feature type="transmembrane region" description="Helical" evidence="17">
    <location>
        <begin position="96"/>
        <end position="115"/>
    </location>
</feature>
<dbReference type="EMBL" id="AY605473">
    <property type="protein sequence ID" value="AAT08491.1"/>
    <property type="molecule type" value="Genomic_DNA"/>
</dbReference>
<evidence type="ECO:0000256" key="7">
    <source>
        <dbReference type="ARBA" id="ARBA00022692"/>
    </source>
</evidence>
<feature type="transmembrane region" description="Helical" evidence="17">
    <location>
        <begin position="274"/>
        <end position="293"/>
    </location>
</feature>
<comment type="catalytic activity">
    <reaction evidence="16 17">
        <text>a ubiquinone + NADH + 5 H(+)(in) = a ubiquinol + NAD(+) + 4 H(+)(out)</text>
        <dbReference type="Rhea" id="RHEA:29091"/>
        <dbReference type="Rhea" id="RHEA-COMP:9565"/>
        <dbReference type="Rhea" id="RHEA-COMP:9566"/>
        <dbReference type="ChEBI" id="CHEBI:15378"/>
        <dbReference type="ChEBI" id="CHEBI:16389"/>
        <dbReference type="ChEBI" id="CHEBI:17976"/>
        <dbReference type="ChEBI" id="CHEBI:57540"/>
        <dbReference type="ChEBI" id="CHEBI:57945"/>
        <dbReference type="EC" id="7.1.1.2"/>
    </reaction>
</comment>
<keyword evidence="8 17" id="KW-0999">Mitochondrion inner membrane</keyword>
<dbReference type="InterPro" id="IPR003917">
    <property type="entry name" value="NADH_UbQ_OxRdtase_chain2"/>
</dbReference>
<evidence type="ECO:0000256" key="4">
    <source>
        <dbReference type="ARBA" id="ARBA00021008"/>
    </source>
</evidence>
<evidence type="ECO:0000256" key="11">
    <source>
        <dbReference type="ARBA" id="ARBA00022989"/>
    </source>
</evidence>
<evidence type="ECO:0000256" key="17">
    <source>
        <dbReference type="RuleBase" id="RU003403"/>
    </source>
</evidence>
<reference evidence="20" key="1">
    <citation type="journal article" date="2004" name="Mol. Phylogenet. Evol.">
        <title>Phylogenetic relationships among amphisbaenian reptiles based on complete mitochondrial genomic sequences.</title>
        <authorList>
            <person name="Macey J.R."/>
            <person name="Papenfuss T.J."/>
            <person name="Kuehl J.V."/>
            <person name="Fourcade H.M."/>
            <person name="Boore J.L."/>
        </authorList>
    </citation>
    <scope>NUCLEOTIDE SEQUENCE</scope>
</reference>
<dbReference type="AlphaFoldDB" id="Q66SZ5"/>
<evidence type="ECO:0000256" key="14">
    <source>
        <dbReference type="ARBA" id="ARBA00023128"/>
    </source>
</evidence>
<evidence type="ECO:0000256" key="13">
    <source>
        <dbReference type="ARBA" id="ARBA00023075"/>
    </source>
</evidence>
<proteinExistence type="inferred from homology"/>
<keyword evidence="5" id="KW-0813">Transport</keyword>
<comment type="subcellular location">
    <subcellularLocation>
        <location evidence="1 17">Mitochondrion inner membrane</location>
        <topology evidence="1 17">Multi-pass membrane protein</topology>
    </subcellularLocation>
</comment>
<keyword evidence="6 17" id="KW-0679">Respiratory chain</keyword>
<name>Q66SZ5_RHIFL</name>
<dbReference type="InterPro" id="IPR010933">
    <property type="entry name" value="NADH_DH_su2_C"/>
</dbReference>
<keyword evidence="11 17" id="KW-1133">Transmembrane helix</keyword>